<organism evidence="6 7">
    <name type="scientific">Dimargaris cristalligena</name>
    <dbReference type="NCBI Taxonomy" id="215637"/>
    <lineage>
        <taxon>Eukaryota</taxon>
        <taxon>Fungi</taxon>
        <taxon>Fungi incertae sedis</taxon>
        <taxon>Zoopagomycota</taxon>
        <taxon>Kickxellomycotina</taxon>
        <taxon>Dimargaritomycetes</taxon>
        <taxon>Dimargaritales</taxon>
        <taxon>Dimargaritaceae</taxon>
        <taxon>Dimargaris</taxon>
    </lineage>
</organism>
<dbReference type="InterPro" id="IPR056552">
    <property type="entry name" value="Ribonucl_Kappa"/>
</dbReference>
<name>A0A4P9ZPN9_9FUNG</name>
<keyword evidence="2 5" id="KW-0812">Transmembrane</keyword>
<dbReference type="EMBL" id="ML003153">
    <property type="protein sequence ID" value="RKP34562.1"/>
    <property type="molecule type" value="Genomic_DNA"/>
</dbReference>
<feature type="non-terminal residue" evidence="6">
    <location>
        <position position="1"/>
    </location>
</feature>
<sequence>LILGGMFSSRAPQFTESENDPKNYDAIASSCYTAAGIYAGFLLFCCCQVRRVF</sequence>
<keyword evidence="7" id="KW-1185">Reference proteome</keyword>
<evidence type="ECO:0000313" key="7">
    <source>
        <dbReference type="Proteomes" id="UP000268162"/>
    </source>
</evidence>
<evidence type="ECO:0000313" key="6">
    <source>
        <dbReference type="EMBL" id="RKP34562.1"/>
    </source>
</evidence>
<keyword evidence="4 5" id="KW-0472">Membrane</keyword>
<keyword evidence="3 5" id="KW-1133">Transmembrane helix</keyword>
<dbReference type="AlphaFoldDB" id="A0A4P9ZPN9"/>
<protein>
    <submittedName>
        <fullName evidence="6">Uncharacterized protein</fullName>
    </submittedName>
</protein>
<dbReference type="Proteomes" id="UP000268162">
    <property type="component" value="Unassembled WGS sequence"/>
</dbReference>
<gene>
    <name evidence="6" type="ORF">BJ085DRAFT_13786</name>
</gene>
<evidence type="ECO:0000256" key="2">
    <source>
        <dbReference type="ARBA" id="ARBA00022692"/>
    </source>
</evidence>
<evidence type="ECO:0000256" key="1">
    <source>
        <dbReference type="ARBA" id="ARBA00004370"/>
    </source>
</evidence>
<evidence type="ECO:0000256" key="4">
    <source>
        <dbReference type="ARBA" id="ARBA00023136"/>
    </source>
</evidence>
<dbReference type="GO" id="GO:0016020">
    <property type="term" value="C:membrane"/>
    <property type="evidence" value="ECO:0007669"/>
    <property type="project" value="UniProtKB-SubCell"/>
</dbReference>
<proteinExistence type="predicted"/>
<accession>A0A4P9ZPN9</accession>
<comment type="subcellular location">
    <subcellularLocation>
        <location evidence="1">Membrane</location>
    </subcellularLocation>
</comment>
<dbReference type="Pfam" id="PF23489">
    <property type="entry name" value="V-ATPase_su_f"/>
    <property type="match status" value="1"/>
</dbReference>
<feature type="transmembrane region" description="Helical" evidence="5">
    <location>
        <begin position="26"/>
        <end position="47"/>
    </location>
</feature>
<evidence type="ECO:0000256" key="3">
    <source>
        <dbReference type="ARBA" id="ARBA00022989"/>
    </source>
</evidence>
<evidence type="ECO:0000256" key="5">
    <source>
        <dbReference type="SAM" id="Phobius"/>
    </source>
</evidence>
<reference evidence="7" key="1">
    <citation type="journal article" date="2018" name="Nat. Microbiol.">
        <title>Leveraging single-cell genomics to expand the fungal tree of life.</title>
        <authorList>
            <person name="Ahrendt S.R."/>
            <person name="Quandt C.A."/>
            <person name="Ciobanu D."/>
            <person name="Clum A."/>
            <person name="Salamov A."/>
            <person name="Andreopoulos B."/>
            <person name="Cheng J.F."/>
            <person name="Woyke T."/>
            <person name="Pelin A."/>
            <person name="Henrissat B."/>
            <person name="Reynolds N.K."/>
            <person name="Benny G.L."/>
            <person name="Smith M.E."/>
            <person name="James T.Y."/>
            <person name="Grigoriev I.V."/>
        </authorList>
    </citation>
    <scope>NUCLEOTIDE SEQUENCE [LARGE SCALE GENOMIC DNA]</scope>
    <source>
        <strain evidence="7">RSA 468</strain>
    </source>
</reference>